<name>A0A1Z4MZ46_9CYAN</name>
<protein>
    <submittedName>
        <fullName evidence="3">Uncharacterized protein</fullName>
    </submittedName>
</protein>
<keyword evidence="2" id="KW-0472">Membrane</keyword>
<dbReference type="Proteomes" id="UP000218785">
    <property type="component" value="Chromosome"/>
</dbReference>
<evidence type="ECO:0000313" key="4">
    <source>
        <dbReference type="Proteomes" id="UP000218785"/>
    </source>
</evidence>
<keyword evidence="2" id="KW-1133">Transmembrane helix</keyword>
<evidence type="ECO:0000313" key="3">
    <source>
        <dbReference type="EMBL" id="BAY98756.1"/>
    </source>
</evidence>
<sequence>MKDVTPELIRAITPIFMATVGAVIGVTVLVSSNGNDKSAGLGLASTAIAGAAGLAQNSKNETDFSVKKQGDNLQVKAPANHDSD</sequence>
<dbReference type="KEGG" id="ttq:NIES37_27080"/>
<keyword evidence="4" id="KW-1185">Reference proteome</keyword>
<dbReference type="AlphaFoldDB" id="A0A1Z4MZ46"/>
<organism evidence="3 4">
    <name type="scientific">Tolypothrix tenuis PCC 7101</name>
    <dbReference type="NCBI Taxonomy" id="231146"/>
    <lineage>
        <taxon>Bacteria</taxon>
        <taxon>Bacillati</taxon>
        <taxon>Cyanobacteriota</taxon>
        <taxon>Cyanophyceae</taxon>
        <taxon>Nostocales</taxon>
        <taxon>Tolypothrichaceae</taxon>
        <taxon>Tolypothrix</taxon>
    </lineage>
</organism>
<gene>
    <name evidence="3" type="ORF">NIES37_27080</name>
</gene>
<feature type="compositionally biased region" description="Basic and acidic residues" evidence="1">
    <location>
        <begin position="60"/>
        <end position="70"/>
    </location>
</feature>
<proteinExistence type="predicted"/>
<reference evidence="3 4" key="1">
    <citation type="submission" date="2017-06" db="EMBL/GenBank/DDBJ databases">
        <title>Genome sequencing of cyanobaciteial culture collection at National Institute for Environmental Studies (NIES).</title>
        <authorList>
            <person name="Hirose Y."/>
            <person name="Shimura Y."/>
            <person name="Fujisawa T."/>
            <person name="Nakamura Y."/>
            <person name="Kawachi M."/>
        </authorList>
    </citation>
    <scope>NUCLEOTIDE SEQUENCE [LARGE SCALE GENOMIC DNA]</scope>
    <source>
        <strain evidence="3 4">NIES-37</strain>
    </source>
</reference>
<feature type="transmembrane region" description="Helical" evidence="2">
    <location>
        <begin position="12"/>
        <end position="32"/>
    </location>
</feature>
<feature type="region of interest" description="Disordered" evidence="1">
    <location>
        <begin position="59"/>
        <end position="84"/>
    </location>
</feature>
<evidence type="ECO:0000256" key="1">
    <source>
        <dbReference type="SAM" id="MobiDB-lite"/>
    </source>
</evidence>
<dbReference type="RefSeq" id="WP_096576420.1">
    <property type="nucleotide sequence ID" value="NZ_CAWNJS010000001.1"/>
</dbReference>
<dbReference type="EMBL" id="AP018248">
    <property type="protein sequence ID" value="BAY98756.1"/>
    <property type="molecule type" value="Genomic_DNA"/>
</dbReference>
<evidence type="ECO:0000256" key="2">
    <source>
        <dbReference type="SAM" id="Phobius"/>
    </source>
</evidence>
<keyword evidence="2" id="KW-0812">Transmembrane</keyword>
<accession>A0A1Z4MZ46</accession>